<proteinExistence type="predicted"/>
<dbReference type="OMA" id="FANCGKV"/>
<dbReference type="Proteomes" id="UP000472262">
    <property type="component" value="Unassembled WGS sequence"/>
</dbReference>
<dbReference type="PANTHER" id="PTHR24252:SF7">
    <property type="entry name" value="HYALIN"/>
    <property type="match status" value="1"/>
</dbReference>
<keyword evidence="2" id="KW-0732">Signal</keyword>
<evidence type="ECO:0000256" key="1">
    <source>
        <dbReference type="ARBA" id="ARBA00023157"/>
    </source>
</evidence>
<reference evidence="4" key="1">
    <citation type="submission" date="2025-08" db="UniProtKB">
        <authorList>
            <consortium name="Ensembl"/>
        </authorList>
    </citation>
    <scope>IDENTIFICATION</scope>
</reference>
<dbReference type="PANTHER" id="PTHR24252">
    <property type="entry name" value="ACROSIN-RELATED"/>
    <property type="match status" value="1"/>
</dbReference>
<reference evidence="4" key="2">
    <citation type="submission" date="2025-09" db="UniProtKB">
        <authorList>
            <consortium name="Ensembl"/>
        </authorList>
    </citation>
    <scope>IDENTIFICATION</scope>
</reference>
<dbReference type="InterPro" id="IPR001254">
    <property type="entry name" value="Trypsin_dom"/>
</dbReference>
<evidence type="ECO:0000256" key="2">
    <source>
        <dbReference type="SAM" id="SignalP"/>
    </source>
</evidence>
<organism evidence="4 5">
    <name type="scientific">Sinocyclocheilus grahami</name>
    <name type="common">Dianchi golden-line fish</name>
    <name type="synonym">Barbus grahami</name>
    <dbReference type="NCBI Taxonomy" id="75366"/>
    <lineage>
        <taxon>Eukaryota</taxon>
        <taxon>Metazoa</taxon>
        <taxon>Chordata</taxon>
        <taxon>Craniata</taxon>
        <taxon>Vertebrata</taxon>
        <taxon>Euteleostomi</taxon>
        <taxon>Actinopterygii</taxon>
        <taxon>Neopterygii</taxon>
        <taxon>Teleostei</taxon>
        <taxon>Ostariophysi</taxon>
        <taxon>Cypriniformes</taxon>
        <taxon>Cyprinidae</taxon>
        <taxon>Cyprininae</taxon>
        <taxon>Sinocyclocheilus</taxon>
    </lineage>
</organism>
<keyword evidence="1" id="KW-1015">Disulfide bond</keyword>
<dbReference type="GO" id="GO:0004252">
    <property type="term" value="F:serine-type endopeptidase activity"/>
    <property type="evidence" value="ECO:0007669"/>
    <property type="project" value="InterPro"/>
</dbReference>
<feature type="signal peptide" evidence="2">
    <location>
        <begin position="1"/>
        <end position="18"/>
    </location>
</feature>
<dbReference type="Pfam" id="PF00089">
    <property type="entry name" value="Trypsin"/>
    <property type="match status" value="2"/>
</dbReference>
<dbReference type="Ensembl" id="ENSSGRT00000008487.1">
    <property type="protein sequence ID" value="ENSSGRP00000007776.1"/>
    <property type="gene ID" value="ENSSGRG00000005320.1"/>
</dbReference>
<protein>
    <recommendedName>
        <fullName evidence="3">Peptidase S1 domain-containing protein</fullName>
    </recommendedName>
</protein>
<accession>A0A672K9R7</accession>
<evidence type="ECO:0000259" key="3">
    <source>
        <dbReference type="PROSITE" id="PS50240"/>
    </source>
</evidence>
<feature type="chain" id="PRO_5025413994" description="Peptidase S1 domain-containing protein" evidence="2">
    <location>
        <begin position="19"/>
        <end position="121"/>
    </location>
</feature>
<feature type="domain" description="Peptidase S1" evidence="3">
    <location>
        <begin position="24"/>
        <end position="121"/>
    </location>
</feature>
<dbReference type="Gene3D" id="2.40.10.10">
    <property type="entry name" value="Trypsin-like serine proteases"/>
    <property type="match status" value="2"/>
</dbReference>
<dbReference type="GO" id="GO:0006508">
    <property type="term" value="P:proteolysis"/>
    <property type="evidence" value="ECO:0007669"/>
    <property type="project" value="InterPro"/>
</dbReference>
<name>A0A672K9R7_SINGR</name>
<dbReference type="InterPro" id="IPR043504">
    <property type="entry name" value="Peptidase_S1_PA_chymotrypsin"/>
</dbReference>
<keyword evidence="5" id="KW-1185">Reference proteome</keyword>
<dbReference type="PROSITE" id="PS50240">
    <property type="entry name" value="TRYPSIN_DOM"/>
    <property type="match status" value="1"/>
</dbReference>
<evidence type="ECO:0000313" key="5">
    <source>
        <dbReference type="Proteomes" id="UP000472262"/>
    </source>
</evidence>
<dbReference type="InParanoid" id="A0A672K9R7"/>
<dbReference type="SUPFAM" id="SSF50494">
    <property type="entry name" value="Trypsin-like serine proteases"/>
    <property type="match status" value="1"/>
</dbReference>
<sequence length="121" mass="12894">MWRLTCVGLALLLFCGQAPLNTRIVGGVDAFEGSWPWQVSLHSSNFGGHFCGGSLINSEWVLTAAHSLSCVSTMVPVVANDRCNTLLGSGSVTSNMMCAGLTEGGKDTCQVQQPFQNMLRI</sequence>
<dbReference type="InterPro" id="IPR009003">
    <property type="entry name" value="Peptidase_S1_PA"/>
</dbReference>
<dbReference type="AlphaFoldDB" id="A0A672K9R7"/>
<evidence type="ECO:0000313" key="4">
    <source>
        <dbReference type="Ensembl" id="ENSSGRP00000007776.1"/>
    </source>
</evidence>